<evidence type="ECO:0000256" key="1">
    <source>
        <dbReference type="ARBA" id="ARBA00008535"/>
    </source>
</evidence>
<dbReference type="Proteomes" id="UP001591681">
    <property type="component" value="Unassembled WGS sequence"/>
</dbReference>
<dbReference type="InterPro" id="IPR045058">
    <property type="entry name" value="GIMA/IAN/Toc"/>
</dbReference>
<dbReference type="PANTHER" id="PTHR10903">
    <property type="entry name" value="GTPASE, IMAP FAMILY MEMBER-RELATED"/>
    <property type="match status" value="1"/>
</dbReference>
<proteinExistence type="inferred from homology"/>
<evidence type="ECO:0000259" key="4">
    <source>
        <dbReference type="Pfam" id="PF04548"/>
    </source>
</evidence>
<dbReference type="InterPro" id="IPR027417">
    <property type="entry name" value="P-loop_NTPase"/>
</dbReference>
<protein>
    <recommendedName>
        <fullName evidence="4">AIG1-type G domain-containing protein</fullName>
    </recommendedName>
</protein>
<sequence length="162" mass="18485">MVQVIDTPGLFDTSVSNEKIREEIGKCIAMASPGPHVFLLLVALGHFTQEKRDTVKMIQETFGEYSKAFTMVGFTREISKLKLSVERKFRNLCGEREEEVKRLEELEAYLETNHGKKIKEIDDRVFADLARSRNGIHRRAEKAEAEAVAKTIQLNKQKCTIS</sequence>
<keyword evidence="6" id="KW-1185">Reference proteome</keyword>
<dbReference type="InterPro" id="IPR006703">
    <property type="entry name" value="G_AIG1"/>
</dbReference>
<name>A0ABD1K0P0_9TELE</name>
<evidence type="ECO:0000313" key="6">
    <source>
        <dbReference type="Proteomes" id="UP001591681"/>
    </source>
</evidence>
<gene>
    <name evidence="5" type="ORF">ACEWY4_012439</name>
</gene>
<accession>A0ABD1K0P0</accession>
<dbReference type="AlphaFoldDB" id="A0ABD1K0P0"/>
<feature type="domain" description="AIG1-type G" evidence="4">
    <location>
        <begin position="2"/>
        <end position="77"/>
    </location>
</feature>
<dbReference type="Gene3D" id="3.40.50.300">
    <property type="entry name" value="P-loop containing nucleotide triphosphate hydrolases"/>
    <property type="match status" value="1"/>
</dbReference>
<evidence type="ECO:0000313" key="5">
    <source>
        <dbReference type="EMBL" id="KAL2092641.1"/>
    </source>
</evidence>
<keyword evidence="2" id="KW-0547">Nucleotide-binding</keyword>
<dbReference type="SUPFAM" id="SSF52540">
    <property type="entry name" value="P-loop containing nucleoside triphosphate hydrolases"/>
    <property type="match status" value="1"/>
</dbReference>
<dbReference type="Pfam" id="PF04548">
    <property type="entry name" value="AIG1"/>
    <property type="match status" value="1"/>
</dbReference>
<dbReference type="EMBL" id="JBHFQA010000010">
    <property type="protein sequence ID" value="KAL2092641.1"/>
    <property type="molecule type" value="Genomic_DNA"/>
</dbReference>
<dbReference type="PANTHER" id="PTHR10903:SF170">
    <property type="entry name" value="GTPASE IMAP FAMILY MEMBER 7"/>
    <property type="match status" value="1"/>
</dbReference>
<dbReference type="GO" id="GO:0005525">
    <property type="term" value="F:GTP binding"/>
    <property type="evidence" value="ECO:0007669"/>
    <property type="project" value="UniProtKB-KW"/>
</dbReference>
<evidence type="ECO:0000256" key="3">
    <source>
        <dbReference type="ARBA" id="ARBA00023134"/>
    </source>
</evidence>
<keyword evidence="3" id="KW-0342">GTP-binding</keyword>
<comment type="caution">
    <text evidence="5">The sequence shown here is derived from an EMBL/GenBank/DDBJ whole genome shotgun (WGS) entry which is preliminary data.</text>
</comment>
<reference evidence="5 6" key="1">
    <citation type="submission" date="2024-09" db="EMBL/GenBank/DDBJ databases">
        <title>A chromosome-level genome assembly of Gray's grenadier anchovy, Coilia grayii.</title>
        <authorList>
            <person name="Fu Z."/>
        </authorList>
    </citation>
    <scope>NUCLEOTIDE SEQUENCE [LARGE SCALE GENOMIC DNA]</scope>
    <source>
        <strain evidence="5">G4</strain>
        <tissue evidence="5">Muscle</tissue>
    </source>
</reference>
<organism evidence="5 6">
    <name type="scientific">Coilia grayii</name>
    <name type="common">Gray's grenadier anchovy</name>
    <dbReference type="NCBI Taxonomy" id="363190"/>
    <lineage>
        <taxon>Eukaryota</taxon>
        <taxon>Metazoa</taxon>
        <taxon>Chordata</taxon>
        <taxon>Craniata</taxon>
        <taxon>Vertebrata</taxon>
        <taxon>Euteleostomi</taxon>
        <taxon>Actinopterygii</taxon>
        <taxon>Neopterygii</taxon>
        <taxon>Teleostei</taxon>
        <taxon>Clupei</taxon>
        <taxon>Clupeiformes</taxon>
        <taxon>Clupeoidei</taxon>
        <taxon>Engraulidae</taxon>
        <taxon>Coilinae</taxon>
        <taxon>Coilia</taxon>
    </lineage>
</organism>
<evidence type="ECO:0000256" key="2">
    <source>
        <dbReference type="ARBA" id="ARBA00022741"/>
    </source>
</evidence>
<comment type="similarity">
    <text evidence="1">Belongs to the TRAFAC class TrmE-Era-EngA-EngB-Septin-like GTPase superfamily. AIG1/Toc34/Toc159-like paraseptin GTPase family. IAN subfamily.</text>
</comment>